<dbReference type="GO" id="GO:0008168">
    <property type="term" value="F:methyltransferase activity"/>
    <property type="evidence" value="ECO:0007669"/>
    <property type="project" value="UniProtKB-KW"/>
</dbReference>
<proteinExistence type="predicted"/>
<organism evidence="4 5">
    <name type="scientific">Wenxinia saemankumensis</name>
    <dbReference type="NCBI Taxonomy" id="1447782"/>
    <lineage>
        <taxon>Bacteria</taxon>
        <taxon>Pseudomonadati</taxon>
        <taxon>Pseudomonadota</taxon>
        <taxon>Alphaproteobacteria</taxon>
        <taxon>Rhodobacterales</taxon>
        <taxon>Roseobacteraceae</taxon>
        <taxon>Wenxinia</taxon>
    </lineage>
</organism>
<dbReference type="CDD" id="cd02440">
    <property type="entry name" value="AdoMet_MTases"/>
    <property type="match status" value="1"/>
</dbReference>
<dbReference type="InterPro" id="IPR050210">
    <property type="entry name" value="tRNA_Adenine-N(6)_MTase"/>
</dbReference>
<keyword evidence="5" id="KW-1185">Reference proteome</keyword>
<dbReference type="PANTHER" id="PTHR47739">
    <property type="entry name" value="TRNA1(VAL) (ADENINE(37)-N6)-METHYLTRANSFERASE"/>
    <property type="match status" value="1"/>
</dbReference>
<evidence type="ECO:0000313" key="4">
    <source>
        <dbReference type="EMBL" id="SHI82208.1"/>
    </source>
</evidence>
<dbReference type="AlphaFoldDB" id="A0A1M6EAA1"/>
<gene>
    <name evidence="4" type="ORF">SAMN05444417_1889</name>
</gene>
<dbReference type="InterPro" id="IPR007848">
    <property type="entry name" value="Small_mtfrase_dom"/>
</dbReference>
<dbReference type="EMBL" id="FQYO01000003">
    <property type="protein sequence ID" value="SHI82208.1"/>
    <property type="molecule type" value="Genomic_DNA"/>
</dbReference>
<dbReference type="InterPro" id="IPR029063">
    <property type="entry name" value="SAM-dependent_MTases_sf"/>
</dbReference>
<feature type="domain" description="Methyltransferase small" evidence="3">
    <location>
        <begin position="38"/>
        <end position="122"/>
    </location>
</feature>
<dbReference type="RefSeq" id="WP_073329040.1">
    <property type="nucleotide sequence ID" value="NZ_FQYO01000003.1"/>
</dbReference>
<accession>A0A1M6EAA1</accession>
<evidence type="ECO:0000313" key="5">
    <source>
        <dbReference type="Proteomes" id="UP000184292"/>
    </source>
</evidence>
<dbReference type="SUPFAM" id="SSF53335">
    <property type="entry name" value="S-adenosyl-L-methionine-dependent methyltransferases"/>
    <property type="match status" value="1"/>
</dbReference>
<name>A0A1M6EAA1_9RHOB</name>
<dbReference type="Proteomes" id="UP000184292">
    <property type="component" value="Unassembled WGS sequence"/>
</dbReference>
<dbReference type="OrthoDB" id="5489421at2"/>
<keyword evidence="1 4" id="KW-0489">Methyltransferase</keyword>
<protein>
    <submittedName>
        <fullName evidence="4">tRNA1(Val) A37 N6-methylase TrmN6</fullName>
    </submittedName>
</protein>
<dbReference type="GO" id="GO:0032259">
    <property type="term" value="P:methylation"/>
    <property type="evidence" value="ECO:0007669"/>
    <property type="project" value="UniProtKB-KW"/>
</dbReference>
<dbReference type="PANTHER" id="PTHR47739:SF1">
    <property type="entry name" value="TRNA1(VAL) (ADENINE(37)-N6)-METHYLTRANSFERASE"/>
    <property type="match status" value="1"/>
</dbReference>
<evidence type="ECO:0000259" key="3">
    <source>
        <dbReference type="Pfam" id="PF05175"/>
    </source>
</evidence>
<dbReference type="Pfam" id="PF05175">
    <property type="entry name" value="MTS"/>
    <property type="match status" value="1"/>
</dbReference>
<dbReference type="STRING" id="1447782.SAMN05444417_1889"/>
<keyword evidence="1 4" id="KW-0808">Transferase</keyword>
<sequence>MASTSAAEGGTTRDAFLGGRVMALQPARGFRSGPDAVLLAAAVTARPGETALELGCGAGVAALCLAARVPGLAVTGLEVQPAYAALARANGLDIVEGSVAAMPRALKERRFHHVLANPPWFDRRAGLPSPDAGRDLAFGGPVPLRDWVAAGARRLLPRGTFTLIARIECLPEALSACEGRLGGIAVRPLAGRAGRAPGRFVLRAMREGRGAFRLLPPLVLHEGAAHRSDRDGFAPGVDAILKDGAPFPWTD</sequence>
<evidence type="ECO:0000256" key="2">
    <source>
        <dbReference type="ARBA" id="ARBA00022691"/>
    </source>
</evidence>
<reference evidence="4 5" key="1">
    <citation type="submission" date="2016-11" db="EMBL/GenBank/DDBJ databases">
        <authorList>
            <person name="Jaros S."/>
            <person name="Januszkiewicz K."/>
            <person name="Wedrychowicz H."/>
        </authorList>
    </citation>
    <scope>NUCLEOTIDE SEQUENCE [LARGE SCALE GENOMIC DNA]</scope>
    <source>
        <strain evidence="4 5">DSM 100565</strain>
    </source>
</reference>
<keyword evidence="2" id="KW-0949">S-adenosyl-L-methionine</keyword>
<dbReference type="Gene3D" id="3.40.50.150">
    <property type="entry name" value="Vaccinia Virus protein VP39"/>
    <property type="match status" value="1"/>
</dbReference>
<evidence type="ECO:0000256" key="1">
    <source>
        <dbReference type="ARBA" id="ARBA00022603"/>
    </source>
</evidence>